<name>A0AAD7S483_9TELE</name>
<feature type="compositionally biased region" description="Basic and acidic residues" evidence="1">
    <location>
        <begin position="621"/>
        <end position="635"/>
    </location>
</feature>
<reference evidence="2" key="1">
    <citation type="journal article" date="2023" name="Science">
        <title>Genome structures resolve the early diversification of teleost fishes.</title>
        <authorList>
            <person name="Parey E."/>
            <person name="Louis A."/>
            <person name="Montfort J."/>
            <person name="Bouchez O."/>
            <person name="Roques C."/>
            <person name="Iampietro C."/>
            <person name="Lluch J."/>
            <person name="Castinel A."/>
            <person name="Donnadieu C."/>
            <person name="Desvignes T."/>
            <person name="Floi Bucao C."/>
            <person name="Jouanno E."/>
            <person name="Wen M."/>
            <person name="Mejri S."/>
            <person name="Dirks R."/>
            <person name="Jansen H."/>
            <person name="Henkel C."/>
            <person name="Chen W.J."/>
            <person name="Zahm M."/>
            <person name="Cabau C."/>
            <person name="Klopp C."/>
            <person name="Thompson A.W."/>
            <person name="Robinson-Rechavi M."/>
            <person name="Braasch I."/>
            <person name="Lecointre G."/>
            <person name="Bobe J."/>
            <person name="Postlethwait J.H."/>
            <person name="Berthelot C."/>
            <person name="Roest Crollius H."/>
            <person name="Guiguen Y."/>
        </authorList>
    </citation>
    <scope>NUCLEOTIDE SEQUENCE</scope>
    <source>
        <strain evidence="2">NC1722</strain>
    </source>
</reference>
<accession>A0AAD7S483</accession>
<dbReference type="EMBL" id="JAINUG010000114">
    <property type="protein sequence ID" value="KAJ8395680.1"/>
    <property type="molecule type" value="Genomic_DNA"/>
</dbReference>
<feature type="compositionally biased region" description="Basic and acidic residues" evidence="1">
    <location>
        <begin position="461"/>
        <end position="475"/>
    </location>
</feature>
<evidence type="ECO:0000256" key="1">
    <source>
        <dbReference type="SAM" id="MobiDB-lite"/>
    </source>
</evidence>
<protein>
    <submittedName>
        <fullName evidence="2">Uncharacterized protein</fullName>
    </submittedName>
</protein>
<dbReference type="Proteomes" id="UP001221898">
    <property type="component" value="Unassembled WGS sequence"/>
</dbReference>
<organism evidence="2 3">
    <name type="scientific">Aldrovandia affinis</name>
    <dbReference type="NCBI Taxonomy" id="143900"/>
    <lineage>
        <taxon>Eukaryota</taxon>
        <taxon>Metazoa</taxon>
        <taxon>Chordata</taxon>
        <taxon>Craniata</taxon>
        <taxon>Vertebrata</taxon>
        <taxon>Euteleostomi</taxon>
        <taxon>Actinopterygii</taxon>
        <taxon>Neopterygii</taxon>
        <taxon>Teleostei</taxon>
        <taxon>Notacanthiformes</taxon>
        <taxon>Halosauridae</taxon>
        <taxon>Aldrovandia</taxon>
    </lineage>
</organism>
<sequence length="819" mass="92263">MMVELSAIYDTLGVSAEDTLSPEDIQSVYQRVFHTPVSQQDTLRAVRKVTGDDEGTTCHARKILYILLEIEKENVLKEERLNKGGRTQDQRGNSLYVWRLKKDVRRICSRLSSEGLQHVIPSVYHGAKSTGPAGPHGLRELWSPCANLLQQIDDKYDIIRQKLCTEMLQDHYGNLSWEALLPWQQKERVEDLAAQAECSLESADLLCLSELPGAFRLYRSWDRAILRLCPEQVNPKVLEWTAVLSLKELHSCHQLEKRGLAALIKSLDGTSLRRLSLYVQLMVMRAESEKHSHGALLAASQSWGNWPDVRDPHCRDLAKFWLGEQSPLDSDRRTATFSRCSPQQAVLQCMLLCQEGERECLIKLLHSLIPEELQGPEEQSSHSTGIFLECPAALRKPCIVRLKQMKGALRGAVSWGSCALELLTHLMKLQEAEVWAVIQDLQKAVGKAQVYSTENPQEIRNNVEGEQERPASGSERRELCSACGHTLAPEEIPYLEVLHATSNQEEPYGESRANEKGEDAACDVAVHFEKQGSLIAVAWGKPAEEANNQVVSDALVEPEAAPSLEQEENSDNLHLQKAPKNTGEESSDSTFFQSSPRAARHQDQPDQGNASAGKLSPSDPTTHEARAADNIDKENSGQTMDGSSKGLYPDVVTDSIFDECSGKPEHFQEQPMKEAASAGKMGAKGFQREATIVHLSEMECEETMKSLVDIQRKVESRYQRDKERQMFRIQERLSIIQNRKSDEDLLGHRQGDSLKDLTENFKQEDRHRQKTLVKEKLEQLRRERSHVMQSKRDRNMSAFKELLDPVVLNKAGQEDGVNF</sequence>
<comment type="caution">
    <text evidence="2">The sequence shown here is derived from an EMBL/GenBank/DDBJ whole genome shotgun (WGS) entry which is preliminary data.</text>
</comment>
<proteinExistence type="predicted"/>
<evidence type="ECO:0000313" key="3">
    <source>
        <dbReference type="Proteomes" id="UP001221898"/>
    </source>
</evidence>
<evidence type="ECO:0000313" key="2">
    <source>
        <dbReference type="EMBL" id="KAJ8395680.1"/>
    </source>
</evidence>
<feature type="region of interest" description="Disordered" evidence="1">
    <location>
        <begin position="561"/>
        <end position="650"/>
    </location>
</feature>
<gene>
    <name evidence="2" type="ORF">AAFF_G00029170</name>
</gene>
<keyword evidence="3" id="KW-1185">Reference proteome</keyword>
<dbReference type="AlphaFoldDB" id="A0AAD7S483"/>
<feature type="region of interest" description="Disordered" evidence="1">
    <location>
        <begin position="456"/>
        <end position="475"/>
    </location>
</feature>